<dbReference type="KEGG" id="vg:26648059"/>
<evidence type="ECO:0000313" key="2">
    <source>
        <dbReference type="Proteomes" id="UP000204280"/>
    </source>
</evidence>
<dbReference type="GeneID" id="26648059"/>
<evidence type="ECO:0000313" key="1">
    <source>
        <dbReference type="EMBL" id="AKU43791.1"/>
    </source>
</evidence>
<protein>
    <submittedName>
        <fullName evidence="1">Uncharacterized protein</fullName>
    </submittedName>
</protein>
<organism evidence="1 2">
    <name type="scientific">Citrobacter phage Merlin</name>
    <dbReference type="NCBI Taxonomy" id="1675602"/>
    <lineage>
        <taxon>Viruses</taxon>
        <taxon>Duplodnaviria</taxon>
        <taxon>Heunggongvirae</taxon>
        <taxon>Uroviricota</taxon>
        <taxon>Caudoviricetes</taxon>
        <taxon>Pantevenvirales</taxon>
        <taxon>Straboviridae</taxon>
        <taxon>Tevenvirinae</taxon>
        <taxon>Moonvirus</taxon>
        <taxon>Moonvirus merlin</taxon>
    </lineage>
</organism>
<dbReference type="RefSeq" id="YP_009203859.1">
    <property type="nucleotide sequence ID" value="NC_028857.1"/>
</dbReference>
<gene>
    <name evidence="1" type="ORF">CPT_Merlin145</name>
</gene>
<sequence length="92" mass="10593">MDNVDKKEIKVALEKHVQDAIDYAKKIADKYDLTFNMYPAYGMGGSYYSPGYLKQDLEHHQSNGYPQFAIVNQYEYYTSLENGGWVSSSMEC</sequence>
<dbReference type="OrthoDB" id="18411at10239"/>
<dbReference type="EMBL" id="KT001915">
    <property type="protein sequence ID" value="AKU43791.1"/>
    <property type="molecule type" value="Genomic_DNA"/>
</dbReference>
<name>A0A0K1LMP1_9CAUD</name>
<reference evidence="1 2" key="1">
    <citation type="journal article" date="2015" name="Genome Announc.">
        <title>Complete Genome Sequence of Citrobacter freundii Myophage Merlin.</title>
        <authorList>
            <person name="LeSage K.C."/>
            <person name="Hargrove E.C."/>
            <person name="Cahill J.L."/>
            <person name="Rasche E.S."/>
            <person name="Kuty Everett G.F."/>
        </authorList>
    </citation>
    <scope>NUCLEOTIDE SEQUENCE [LARGE SCALE GENOMIC DNA]</scope>
</reference>
<proteinExistence type="predicted"/>
<accession>A0A0K1LMP1</accession>
<dbReference type="Proteomes" id="UP000204280">
    <property type="component" value="Segment"/>
</dbReference>
<keyword evidence="2" id="KW-1185">Reference proteome</keyword>